<dbReference type="NCBIfam" id="TIGR00496">
    <property type="entry name" value="frr"/>
    <property type="match status" value="1"/>
</dbReference>
<accession>A0A8T7LUR5</accession>
<keyword evidence="4 5" id="KW-0648">Protein biosynthesis</keyword>
<dbReference type="InterPro" id="IPR036191">
    <property type="entry name" value="RRF_sf"/>
</dbReference>
<evidence type="ECO:0000256" key="4">
    <source>
        <dbReference type="ARBA" id="ARBA00022917"/>
    </source>
</evidence>
<dbReference type="InterPro" id="IPR023584">
    <property type="entry name" value="Ribosome_recyc_fac_dom"/>
</dbReference>
<dbReference type="Gene3D" id="1.10.132.20">
    <property type="entry name" value="Ribosome-recycling factor"/>
    <property type="match status" value="1"/>
</dbReference>
<feature type="domain" description="Ribosome recycling factor" evidence="6">
    <location>
        <begin position="21"/>
        <end position="183"/>
    </location>
</feature>
<dbReference type="Proteomes" id="UP001431572">
    <property type="component" value="Chromosome 1"/>
</dbReference>
<dbReference type="RefSeq" id="WP_341469535.1">
    <property type="nucleotide sequence ID" value="NZ_CP128399.1"/>
</dbReference>
<dbReference type="InterPro" id="IPR002661">
    <property type="entry name" value="Ribosome_recyc_fac"/>
</dbReference>
<dbReference type="EMBL" id="JACATZ010000001">
    <property type="protein sequence ID" value="NWJ45778.1"/>
    <property type="molecule type" value="Genomic_DNA"/>
</dbReference>
<dbReference type="EMBL" id="CP128399">
    <property type="protein sequence ID" value="WJW67645.1"/>
    <property type="molecule type" value="Genomic_DNA"/>
</dbReference>
<evidence type="ECO:0000256" key="2">
    <source>
        <dbReference type="ARBA" id="ARBA00005912"/>
    </source>
</evidence>
<reference evidence="8" key="2">
    <citation type="journal article" date="2024" name="Nature">
        <title>Anoxygenic phototroph of the Chloroflexota uses a type I reaction centre.</title>
        <authorList>
            <person name="Tsuji J.M."/>
            <person name="Shaw N.A."/>
            <person name="Nagashima S."/>
            <person name="Venkiteswaran J.J."/>
            <person name="Schiff S.L."/>
            <person name="Watanabe T."/>
            <person name="Fukui M."/>
            <person name="Hanada S."/>
            <person name="Tank M."/>
            <person name="Neufeld J.D."/>
        </authorList>
    </citation>
    <scope>NUCLEOTIDE SEQUENCE</scope>
    <source>
        <strain evidence="8">L227-S17</strain>
    </source>
</reference>
<comment type="function">
    <text evidence="5">Responsible for the release of ribosomes from messenger RNA at the termination of protein biosynthesis. May increase the efficiency of translation by recycling ribosomes from one round of translation to another.</text>
</comment>
<reference evidence="7 9" key="1">
    <citation type="submission" date="2020-06" db="EMBL/GenBank/DDBJ databases">
        <title>Anoxygenic phototrophic Chloroflexota member uses a Type I reaction center.</title>
        <authorList>
            <person name="Tsuji J.M."/>
            <person name="Shaw N.A."/>
            <person name="Nagashima S."/>
            <person name="Venkiteswaran J."/>
            <person name="Schiff S.L."/>
            <person name="Hanada S."/>
            <person name="Tank M."/>
            <person name="Neufeld J.D."/>
        </authorList>
    </citation>
    <scope>NUCLEOTIDE SEQUENCE [LARGE SCALE GENOMIC DNA]</scope>
    <source>
        <strain evidence="7">L227-S17</strain>
    </source>
</reference>
<evidence type="ECO:0000256" key="3">
    <source>
        <dbReference type="ARBA" id="ARBA00022490"/>
    </source>
</evidence>
<dbReference type="Pfam" id="PF01765">
    <property type="entry name" value="RRF"/>
    <property type="match status" value="1"/>
</dbReference>
<evidence type="ECO:0000313" key="10">
    <source>
        <dbReference type="Proteomes" id="UP001431572"/>
    </source>
</evidence>
<comment type="subcellular location">
    <subcellularLocation>
        <location evidence="1 5">Cytoplasm</location>
    </subcellularLocation>
</comment>
<evidence type="ECO:0000256" key="1">
    <source>
        <dbReference type="ARBA" id="ARBA00004496"/>
    </source>
</evidence>
<dbReference type="PANTHER" id="PTHR20982">
    <property type="entry name" value="RIBOSOME RECYCLING FACTOR"/>
    <property type="match status" value="1"/>
</dbReference>
<dbReference type="GO" id="GO:0005737">
    <property type="term" value="C:cytoplasm"/>
    <property type="evidence" value="ECO:0007669"/>
    <property type="project" value="UniProtKB-SubCell"/>
</dbReference>
<dbReference type="Proteomes" id="UP000521676">
    <property type="component" value="Unassembled WGS sequence"/>
</dbReference>
<evidence type="ECO:0000259" key="6">
    <source>
        <dbReference type="Pfam" id="PF01765"/>
    </source>
</evidence>
<dbReference type="Gene3D" id="3.30.1360.40">
    <property type="match status" value="1"/>
</dbReference>
<name>A0A8T7LUR5_9CHLR</name>
<comment type="similarity">
    <text evidence="2 5">Belongs to the RRF family.</text>
</comment>
<dbReference type="SUPFAM" id="SSF55194">
    <property type="entry name" value="Ribosome recycling factor, RRF"/>
    <property type="match status" value="1"/>
</dbReference>
<protein>
    <recommendedName>
        <fullName evidence="5">Ribosome-recycling factor</fullName>
        <shortName evidence="5">RRF</shortName>
    </recommendedName>
    <alternativeName>
        <fullName evidence="5">Ribosome-releasing factor</fullName>
    </alternativeName>
</protein>
<dbReference type="FunFam" id="1.10.132.20:FF:000001">
    <property type="entry name" value="Ribosome-recycling factor"/>
    <property type="match status" value="1"/>
</dbReference>
<keyword evidence="10" id="KW-1185">Reference proteome</keyword>
<dbReference type="GO" id="GO:0043023">
    <property type="term" value="F:ribosomal large subunit binding"/>
    <property type="evidence" value="ECO:0007669"/>
    <property type="project" value="TreeGrafter"/>
</dbReference>
<organism evidence="7 9">
    <name type="scientific">Candidatus Chlorohelix allophototropha</name>
    <dbReference type="NCBI Taxonomy" id="3003348"/>
    <lineage>
        <taxon>Bacteria</taxon>
        <taxon>Bacillati</taxon>
        <taxon>Chloroflexota</taxon>
        <taxon>Chloroflexia</taxon>
        <taxon>Candidatus Chloroheliales</taxon>
        <taxon>Candidatus Chloroheliaceae</taxon>
        <taxon>Candidatus Chlorohelix</taxon>
    </lineage>
</organism>
<dbReference type="HAMAP" id="MF_00040">
    <property type="entry name" value="RRF"/>
    <property type="match status" value="1"/>
</dbReference>
<dbReference type="GO" id="GO:0006415">
    <property type="term" value="P:translational termination"/>
    <property type="evidence" value="ECO:0007669"/>
    <property type="project" value="UniProtKB-UniRule"/>
</dbReference>
<dbReference type="CDD" id="cd00520">
    <property type="entry name" value="RRF"/>
    <property type="match status" value="1"/>
</dbReference>
<evidence type="ECO:0000256" key="5">
    <source>
        <dbReference type="HAMAP-Rule" id="MF_00040"/>
    </source>
</evidence>
<evidence type="ECO:0000313" key="8">
    <source>
        <dbReference type="EMBL" id="WJW67645.1"/>
    </source>
</evidence>
<gene>
    <name evidence="5 7" type="primary">frr</name>
    <name evidence="7" type="ORF">HXX08_07855</name>
    <name evidence="8" type="ORF">OZ401_000916</name>
</gene>
<dbReference type="PANTHER" id="PTHR20982:SF3">
    <property type="entry name" value="MITOCHONDRIAL RIBOSOME RECYCLING FACTOR PSEUDO 1"/>
    <property type="match status" value="1"/>
</dbReference>
<dbReference type="AlphaFoldDB" id="A0A8T7LUR5"/>
<dbReference type="FunFam" id="3.30.1360.40:FF:000001">
    <property type="entry name" value="Ribosome-recycling factor"/>
    <property type="match status" value="1"/>
</dbReference>
<proteinExistence type="inferred from homology"/>
<evidence type="ECO:0000313" key="9">
    <source>
        <dbReference type="Proteomes" id="UP000521676"/>
    </source>
</evidence>
<sequence length="185" mass="21047">MVDEIIAEAENQMKKAIEALKLQMQNIRTGRAAPGLIEKLQVEYYGVNTPLQQLATITAQEARLLVVQPFDKGSFSAIEKAIQKSDLGLNPANDGKVIRVPFPPLTEERRKDLVKVAKNKIEDGKVSIRNIRRAHNDDLKEMLKEKMIGEDDEKRGQEKIEQLTTRYIHEADEVGHHKEKEILEV</sequence>
<evidence type="ECO:0000313" key="7">
    <source>
        <dbReference type="EMBL" id="NWJ45778.1"/>
    </source>
</evidence>
<keyword evidence="3 5" id="KW-0963">Cytoplasm</keyword>